<proteinExistence type="predicted"/>
<sequence length="79" mass="8740">MAGESSNVQPETNATQNKFAALAQPDSDEFDDQAKSRQVDSSKDSPDNSKETEVVEDSQDMEKHSVDEEVTSQLNHKNI</sequence>
<evidence type="ECO:0000256" key="1">
    <source>
        <dbReference type="SAM" id="MobiDB-lite"/>
    </source>
</evidence>
<dbReference type="Proteomes" id="UP000242715">
    <property type="component" value="Unassembled WGS sequence"/>
</dbReference>
<accession>A0A2Z6N1S5</accession>
<evidence type="ECO:0000313" key="3">
    <source>
        <dbReference type="Proteomes" id="UP000242715"/>
    </source>
</evidence>
<feature type="region of interest" description="Disordered" evidence="1">
    <location>
        <begin position="1"/>
        <end position="79"/>
    </location>
</feature>
<keyword evidence="3" id="KW-1185">Reference proteome</keyword>
<evidence type="ECO:0000313" key="2">
    <source>
        <dbReference type="EMBL" id="GAU25319.1"/>
    </source>
</evidence>
<feature type="compositionally biased region" description="Polar residues" evidence="1">
    <location>
        <begin position="1"/>
        <end position="18"/>
    </location>
</feature>
<dbReference type="EMBL" id="DF973309">
    <property type="protein sequence ID" value="GAU25319.1"/>
    <property type="molecule type" value="Genomic_DNA"/>
</dbReference>
<gene>
    <name evidence="2" type="ORF">TSUD_375820</name>
</gene>
<name>A0A2Z6N1S5_TRISU</name>
<protein>
    <submittedName>
        <fullName evidence="2">Uncharacterized protein</fullName>
    </submittedName>
</protein>
<reference evidence="3" key="1">
    <citation type="journal article" date="2017" name="Front. Plant Sci.">
        <title>Climate Clever Clovers: New Paradigm to Reduce the Environmental Footprint of Ruminants by Breeding Low Methanogenic Forages Utilizing Haplotype Variation.</title>
        <authorList>
            <person name="Kaur P."/>
            <person name="Appels R."/>
            <person name="Bayer P.E."/>
            <person name="Keeble-Gagnere G."/>
            <person name="Wang J."/>
            <person name="Hirakawa H."/>
            <person name="Shirasawa K."/>
            <person name="Vercoe P."/>
            <person name="Stefanova K."/>
            <person name="Durmic Z."/>
            <person name="Nichols P."/>
            <person name="Revell C."/>
            <person name="Isobe S.N."/>
            <person name="Edwards D."/>
            <person name="Erskine W."/>
        </authorList>
    </citation>
    <scope>NUCLEOTIDE SEQUENCE [LARGE SCALE GENOMIC DNA]</scope>
    <source>
        <strain evidence="3">cv. Daliak</strain>
    </source>
</reference>
<organism evidence="2 3">
    <name type="scientific">Trifolium subterraneum</name>
    <name type="common">Subterranean clover</name>
    <dbReference type="NCBI Taxonomy" id="3900"/>
    <lineage>
        <taxon>Eukaryota</taxon>
        <taxon>Viridiplantae</taxon>
        <taxon>Streptophyta</taxon>
        <taxon>Embryophyta</taxon>
        <taxon>Tracheophyta</taxon>
        <taxon>Spermatophyta</taxon>
        <taxon>Magnoliopsida</taxon>
        <taxon>eudicotyledons</taxon>
        <taxon>Gunneridae</taxon>
        <taxon>Pentapetalae</taxon>
        <taxon>rosids</taxon>
        <taxon>fabids</taxon>
        <taxon>Fabales</taxon>
        <taxon>Fabaceae</taxon>
        <taxon>Papilionoideae</taxon>
        <taxon>50 kb inversion clade</taxon>
        <taxon>NPAAA clade</taxon>
        <taxon>Hologalegina</taxon>
        <taxon>IRL clade</taxon>
        <taxon>Trifolieae</taxon>
        <taxon>Trifolium</taxon>
    </lineage>
</organism>
<feature type="compositionally biased region" description="Basic and acidic residues" evidence="1">
    <location>
        <begin position="32"/>
        <end position="53"/>
    </location>
</feature>
<dbReference type="AlphaFoldDB" id="A0A2Z6N1S5"/>